<dbReference type="PIRSF" id="PIRSF018296">
    <property type="entry name" value="Format_dh_formtn"/>
    <property type="match status" value="1"/>
</dbReference>
<dbReference type="STRING" id="53254.SAMN05660750_04292"/>
<dbReference type="HAMAP" id="MF_00611">
    <property type="entry name" value="FdeH"/>
    <property type="match status" value="1"/>
</dbReference>
<accession>A0A0Q3M8R9</accession>
<dbReference type="SUPFAM" id="SSF144020">
    <property type="entry name" value="FdhE-like"/>
    <property type="match status" value="1"/>
</dbReference>
<feature type="domain" description="FdhE C-terminal" evidence="5">
    <location>
        <begin position="227"/>
        <end position="303"/>
    </location>
</feature>
<dbReference type="InterPro" id="IPR056797">
    <property type="entry name" value="FdhE_central"/>
</dbReference>
<comment type="subcellular location">
    <subcellularLocation>
        <location evidence="2">Cytoplasm</location>
    </subcellularLocation>
</comment>
<evidence type="ECO:0000313" key="7">
    <source>
        <dbReference type="Proteomes" id="UP000051562"/>
    </source>
</evidence>
<dbReference type="GO" id="GO:0005829">
    <property type="term" value="C:cytosol"/>
    <property type="evidence" value="ECO:0007669"/>
    <property type="project" value="TreeGrafter"/>
</dbReference>
<evidence type="ECO:0000259" key="5">
    <source>
        <dbReference type="Pfam" id="PF24860"/>
    </source>
</evidence>
<dbReference type="Proteomes" id="UP000051562">
    <property type="component" value="Unassembled WGS sequence"/>
</dbReference>
<feature type="domain" description="FdhE central" evidence="4">
    <location>
        <begin position="188"/>
        <end position="226"/>
    </location>
</feature>
<evidence type="ECO:0000256" key="1">
    <source>
        <dbReference type="ARBA" id="ARBA00022490"/>
    </source>
</evidence>
<dbReference type="PANTHER" id="PTHR37689:SF1">
    <property type="entry name" value="PROTEIN FDHE"/>
    <property type="match status" value="1"/>
</dbReference>
<dbReference type="InterPro" id="IPR024064">
    <property type="entry name" value="FdhE-like_sf"/>
</dbReference>
<comment type="caution">
    <text evidence="6">The sequence shown here is derived from an EMBL/GenBank/DDBJ whole genome shotgun (WGS) entry which is preliminary data.</text>
</comment>
<evidence type="ECO:0000259" key="3">
    <source>
        <dbReference type="Pfam" id="PF04216"/>
    </source>
</evidence>
<dbReference type="InterPro" id="IPR006452">
    <property type="entry name" value="Formate_DH_accessory"/>
</dbReference>
<evidence type="ECO:0000256" key="2">
    <source>
        <dbReference type="HAMAP-Rule" id="MF_00611"/>
    </source>
</evidence>
<name>A0A0Q3M8R9_9HYPH</name>
<dbReference type="InterPro" id="IPR056774">
    <property type="entry name" value="FdhE_N"/>
</dbReference>
<dbReference type="InterPro" id="IPR056796">
    <property type="entry name" value="FdhE_C"/>
</dbReference>
<keyword evidence="7" id="KW-1185">Reference proteome</keyword>
<dbReference type="GO" id="GO:0008199">
    <property type="term" value="F:ferric iron binding"/>
    <property type="evidence" value="ECO:0007669"/>
    <property type="project" value="TreeGrafter"/>
</dbReference>
<dbReference type="PANTHER" id="PTHR37689">
    <property type="entry name" value="PROTEIN FDHE"/>
    <property type="match status" value="1"/>
</dbReference>
<feature type="domain" description="FdhE N-terminal" evidence="3">
    <location>
        <begin position="21"/>
        <end position="184"/>
    </location>
</feature>
<dbReference type="RefSeq" id="WP_055726154.1">
    <property type="nucleotide sequence ID" value="NZ_LMAR01000001.1"/>
</dbReference>
<dbReference type="GO" id="GO:0051604">
    <property type="term" value="P:protein maturation"/>
    <property type="evidence" value="ECO:0007669"/>
    <property type="project" value="TreeGrafter"/>
</dbReference>
<dbReference type="NCBIfam" id="TIGR01562">
    <property type="entry name" value="FdhE"/>
    <property type="match status" value="1"/>
</dbReference>
<evidence type="ECO:0000313" key="6">
    <source>
        <dbReference type="EMBL" id="KQK32209.1"/>
    </source>
</evidence>
<gene>
    <name evidence="2" type="primary">fdhE</name>
    <name evidence="6" type="ORF">ARD30_00010</name>
</gene>
<comment type="similarity">
    <text evidence="2">Belongs to the FdhE family.</text>
</comment>
<protein>
    <recommendedName>
        <fullName evidence="2">Protein FdhE homolog</fullName>
    </recommendedName>
</protein>
<dbReference type="Pfam" id="PF04216">
    <property type="entry name" value="FdhE_N"/>
    <property type="match status" value="1"/>
</dbReference>
<dbReference type="Gene3D" id="3.90.1670.10">
    <property type="entry name" value="FdhE-like domain"/>
    <property type="match status" value="1"/>
</dbReference>
<reference evidence="6 7" key="1">
    <citation type="submission" date="2015-10" db="EMBL/GenBank/DDBJ databases">
        <title>Draft genome of Bosea thiooxidans.</title>
        <authorList>
            <person name="Wang X."/>
        </authorList>
    </citation>
    <scope>NUCLEOTIDE SEQUENCE [LARGE SCALE GENOMIC DNA]</scope>
    <source>
        <strain evidence="6 7">CGMCC 9174</strain>
    </source>
</reference>
<comment type="function">
    <text evidence="2">Necessary for formate dehydrogenase activity.</text>
</comment>
<dbReference type="Pfam" id="PF24859">
    <property type="entry name" value="FdhE_central"/>
    <property type="match status" value="1"/>
</dbReference>
<dbReference type="EMBL" id="LMAR01000001">
    <property type="protein sequence ID" value="KQK32209.1"/>
    <property type="molecule type" value="Genomic_DNA"/>
</dbReference>
<dbReference type="AlphaFoldDB" id="A0A0Q3M8R9"/>
<sequence length="306" mass="32510">MSDDPGFPALEDVGIAERDKPPFVRLPKPETLFGLRAMRFAALAPGHQLEAYLLFLSEVAKAQDALARALPAPALPPLAEMRRRAGHAMPILPREELAGEPSAMAALVELPALLAAVVMPEQARAALGRIAQASDEHRQAMLAAVLADAVPVEAFAEHIFAAAALQVAAARRAALLDPLLPQPVADGVCPCCGGPPVSSAVVGDANIEGVRYVQCSLCATQWNHVRVKCVSCGSTKGIAYQEIEGVADTIKAETCDECRTYVKILYQRKDMELESVADDVASLGLDLLVTDAGWRRAGVNPFLLGY</sequence>
<dbReference type="CDD" id="cd16341">
    <property type="entry name" value="FdhE"/>
    <property type="match status" value="1"/>
</dbReference>
<keyword evidence="1 2" id="KW-0963">Cytoplasm</keyword>
<organism evidence="6 7">
    <name type="scientific">Bosea thiooxidans</name>
    <dbReference type="NCBI Taxonomy" id="53254"/>
    <lineage>
        <taxon>Bacteria</taxon>
        <taxon>Pseudomonadati</taxon>
        <taxon>Pseudomonadota</taxon>
        <taxon>Alphaproteobacteria</taxon>
        <taxon>Hyphomicrobiales</taxon>
        <taxon>Boseaceae</taxon>
        <taxon>Bosea</taxon>
    </lineage>
</organism>
<evidence type="ECO:0000259" key="4">
    <source>
        <dbReference type="Pfam" id="PF24859"/>
    </source>
</evidence>
<proteinExistence type="inferred from homology"/>
<dbReference type="Pfam" id="PF24860">
    <property type="entry name" value="FdhE_C"/>
    <property type="match status" value="1"/>
</dbReference>